<name>A0A385PZG1_9FIRM</name>
<keyword evidence="5" id="KW-0378">Hydrolase</keyword>
<dbReference type="InterPro" id="IPR035093">
    <property type="entry name" value="RelE/ParE_toxin_dom_sf"/>
</dbReference>
<dbReference type="InterPro" id="IPR009614">
    <property type="entry name" value="YoeB_toxin"/>
</dbReference>
<sequence>MRNFHILLVYIDINGYECTGNPEPLSGNLAGYWSVRIDEKNRIVFRIFENSIEIIQCGSQYSEK</sequence>
<comment type="similarity">
    <text evidence="1">Belongs to the YoeB family.</text>
</comment>
<dbReference type="PANTHER" id="PTHR38039">
    <property type="entry name" value="TOXIN YOEB"/>
    <property type="match status" value="1"/>
</dbReference>
<proteinExistence type="inferred from homology"/>
<evidence type="ECO:0000256" key="4">
    <source>
        <dbReference type="ARBA" id="ARBA00022759"/>
    </source>
</evidence>
<evidence type="ECO:0000256" key="1">
    <source>
        <dbReference type="ARBA" id="ARBA00008172"/>
    </source>
</evidence>
<dbReference type="Gene3D" id="3.30.2310.20">
    <property type="entry name" value="RelE-like"/>
    <property type="match status" value="1"/>
</dbReference>
<dbReference type="GO" id="GO:0004519">
    <property type="term" value="F:endonuclease activity"/>
    <property type="evidence" value="ECO:0007669"/>
    <property type="project" value="UniProtKB-KW"/>
</dbReference>
<accession>A0A385PZG1</accession>
<dbReference type="GO" id="GO:0016787">
    <property type="term" value="F:hydrolase activity"/>
    <property type="evidence" value="ECO:0007669"/>
    <property type="project" value="UniProtKB-KW"/>
</dbReference>
<dbReference type="PANTHER" id="PTHR38039:SF1">
    <property type="entry name" value="TOXIN YOEB"/>
    <property type="match status" value="1"/>
</dbReference>
<dbReference type="Pfam" id="PF06769">
    <property type="entry name" value="YoeB_toxin"/>
    <property type="match status" value="1"/>
</dbReference>
<keyword evidence="2" id="KW-1277">Toxin-antitoxin system</keyword>
<dbReference type="SUPFAM" id="SSF143011">
    <property type="entry name" value="RelE-like"/>
    <property type="match status" value="1"/>
</dbReference>
<dbReference type="GO" id="GO:0006401">
    <property type="term" value="P:RNA catabolic process"/>
    <property type="evidence" value="ECO:0007669"/>
    <property type="project" value="InterPro"/>
</dbReference>
<dbReference type="Proteomes" id="UP000265562">
    <property type="component" value="Chromosome"/>
</dbReference>
<dbReference type="KEGG" id="lua:D4A81_01240"/>
<evidence type="ECO:0000256" key="2">
    <source>
        <dbReference type="ARBA" id="ARBA00022649"/>
    </source>
</evidence>
<dbReference type="AlphaFoldDB" id="A0A385PZG1"/>
<keyword evidence="4" id="KW-0255">Endonuclease</keyword>
<dbReference type="OrthoDB" id="9801102at2"/>
<reference evidence="8 9" key="1">
    <citation type="submission" date="2018-09" db="EMBL/GenBank/DDBJ databases">
        <title>Genome sequencing of Lachnoanaerobaculum umeaense DSM 23576.</title>
        <authorList>
            <person name="Kook J.-K."/>
            <person name="Park S.-N."/>
            <person name="Lim Y.K."/>
        </authorList>
    </citation>
    <scope>NUCLEOTIDE SEQUENCE [LARGE SCALE GENOMIC DNA]</scope>
    <source>
        <strain evidence="9">DSM 23576 \ CCUG 58757</strain>
    </source>
</reference>
<evidence type="ECO:0000256" key="5">
    <source>
        <dbReference type="ARBA" id="ARBA00022801"/>
    </source>
</evidence>
<protein>
    <recommendedName>
        <fullName evidence="7">Endoribonuclease YoeB</fullName>
    </recommendedName>
    <alternativeName>
        <fullName evidence="6">Putative mRNA interferase YoeB</fullName>
    </alternativeName>
</protein>
<organism evidence="8 9">
    <name type="scientific">Lachnoanaerobaculum umeaense</name>
    <dbReference type="NCBI Taxonomy" id="617123"/>
    <lineage>
        <taxon>Bacteria</taxon>
        <taxon>Bacillati</taxon>
        <taxon>Bacillota</taxon>
        <taxon>Clostridia</taxon>
        <taxon>Lachnospirales</taxon>
        <taxon>Lachnospiraceae</taxon>
        <taxon>Lachnoanaerobaculum</taxon>
    </lineage>
</organism>
<dbReference type="EMBL" id="CP032364">
    <property type="protein sequence ID" value="AYA98667.1"/>
    <property type="molecule type" value="Genomic_DNA"/>
</dbReference>
<evidence type="ECO:0000256" key="3">
    <source>
        <dbReference type="ARBA" id="ARBA00022722"/>
    </source>
</evidence>
<evidence type="ECO:0000313" key="8">
    <source>
        <dbReference type="EMBL" id="AYA98667.1"/>
    </source>
</evidence>
<gene>
    <name evidence="8" type="ORF">D4A81_01240</name>
</gene>
<evidence type="ECO:0000256" key="7">
    <source>
        <dbReference type="ARBA" id="ARBA00050056"/>
    </source>
</evidence>
<keyword evidence="3" id="KW-0540">Nuclease</keyword>
<evidence type="ECO:0000313" key="9">
    <source>
        <dbReference type="Proteomes" id="UP000265562"/>
    </source>
</evidence>
<keyword evidence="9" id="KW-1185">Reference proteome</keyword>
<evidence type="ECO:0000256" key="6">
    <source>
        <dbReference type="ARBA" id="ARBA00030388"/>
    </source>
</evidence>